<dbReference type="SUPFAM" id="SSF53681">
    <property type="entry name" value="Aspartate/glutamate racemase"/>
    <property type="match status" value="1"/>
</dbReference>
<protein>
    <submittedName>
        <fullName evidence="1">Asp/Glu/hydantoin racemase like protein</fullName>
    </submittedName>
</protein>
<dbReference type="Pfam" id="PF01177">
    <property type="entry name" value="Asp_Glu_race"/>
    <property type="match status" value="1"/>
</dbReference>
<keyword evidence="2" id="KW-1185">Reference proteome</keyword>
<gene>
    <name evidence="1" type="ORF">ADUPG1_004784</name>
</gene>
<organism evidence="1 2">
    <name type="scientific">Aduncisulcus paluster</name>
    <dbReference type="NCBI Taxonomy" id="2918883"/>
    <lineage>
        <taxon>Eukaryota</taxon>
        <taxon>Metamonada</taxon>
        <taxon>Carpediemonas-like organisms</taxon>
        <taxon>Aduncisulcus</taxon>
    </lineage>
</organism>
<dbReference type="Proteomes" id="UP001057375">
    <property type="component" value="Unassembled WGS sequence"/>
</dbReference>
<dbReference type="InterPro" id="IPR001920">
    <property type="entry name" value="Asp/Glu_race"/>
</dbReference>
<accession>A0ABQ5K5S8</accession>
<dbReference type="InterPro" id="IPR015942">
    <property type="entry name" value="Asp/Glu/hydantoin_racemase"/>
</dbReference>
<dbReference type="PROSITE" id="PS00924">
    <property type="entry name" value="ASP_GLU_RACEMASE_2"/>
    <property type="match status" value="1"/>
</dbReference>
<dbReference type="Gene3D" id="3.40.50.1860">
    <property type="match status" value="1"/>
</dbReference>
<comment type="caution">
    <text evidence="1">The sequence shown here is derived from an EMBL/GenBank/DDBJ whole genome shotgun (WGS) entry which is preliminary data.</text>
</comment>
<dbReference type="InterPro" id="IPR033134">
    <property type="entry name" value="Asp/Glu_racemase_AS_2"/>
</dbReference>
<feature type="non-terminal residue" evidence="1">
    <location>
        <position position="1"/>
    </location>
</feature>
<sequence>KDKYGLDVIVPDCDGRSMVHRTIFDELCCGKLMDNTREGYVKIIEEMAAQGAEAIVLGCTEIGLLVKPEDVSVPLIDTVEAHVSLALDYVLE</sequence>
<evidence type="ECO:0000313" key="2">
    <source>
        <dbReference type="Proteomes" id="UP001057375"/>
    </source>
</evidence>
<dbReference type="EMBL" id="BQXS01007449">
    <property type="protein sequence ID" value="GKT27773.1"/>
    <property type="molecule type" value="Genomic_DNA"/>
</dbReference>
<reference evidence="1" key="1">
    <citation type="submission" date="2022-03" db="EMBL/GenBank/DDBJ databases">
        <title>Draft genome sequence of Aduncisulcus paluster, a free-living microaerophilic Fornicata.</title>
        <authorList>
            <person name="Yuyama I."/>
            <person name="Kume K."/>
            <person name="Tamura T."/>
            <person name="Inagaki Y."/>
            <person name="Hashimoto T."/>
        </authorList>
    </citation>
    <scope>NUCLEOTIDE SEQUENCE</scope>
    <source>
        <strain evidence="1">NY0171</strain>
    </source>
</reference>
<evidence type="ECO:0000313" key="1">
    <source>
        <dbReference type="EMBL" id="GKT27773.1"/>
    </source>
</evidence>
<proteinExistence type="predicted"/>
<name>A0ABQ5K5S8_9EUKA</name>